<dbReference type="InterPro" id="IPR000182">
    <property type="entry name" value="GNAT_dom"/>
</dbReference>
<name>A0A1H9UHT2_9PSEU</name>
<proteinExistence type="predicted"/>
<keyword evidence="6" id="KW-1185">Reference proteome</keyword>
<feature type="domain" description="N-acetyltransferase" evidence="4">
    <location>
        <begin position="1"/>
        <end position="163"/>
    </location>
</feature>
<evidence type="ECO:0000256" key="3">
    <source>
        <dbReference type="SAM" id="MobiDB-lite"/>
    </source>
</evidence>
<feature type="compositionally biased region" description="Basic and acidic residues" evidence="3">
    <location>
        <begin position="147"/>
        <end position="165"/>
    </location>
</feature>
<dbReference type="InterPro" id="IPR016181">
    <property type="entry name" value="Acyl_CoA_acyltransferase"/>
</dbReference>
<dbReference type="STRING" id="155974.SAMN04487818_107229"/>
<evidence type="ECO:0000256" key="2">
    <source>
        <dbReference type="ARBA" id="ARBA00023315"/>
    </source>
</evidence>
<accession>A0A1H9UHT2</accession>
<dbReference type="Proteomes" id="UP000199051">
    <property type="component" value="Unassembled WGS sequence"/>
</dbReference>
<feature type="region of interest" description="Disordered" evidence="3">
    <location>
        <begin position="144"/>
        <end position="165"/>
    </location>
</feature>
<protein>
    <submittedName>
        <fullName evidence="5">N-acetylglutamate synthase, GNAT family</fullName>
    </submittedName>
</protein>
<dbReference type="InterPro" id="IPR050832">
    <property type="entry name" value="Bact_Acetyltransf"/>
</dbReference>
<organism evidence="5 6">
    <name type="scientific">Actinokineospora terrae</name>
    <dbReference type="NCBI Taxonomy" id="155974"/>
    <lineage>
        <taxon>Bacteria</taxon>
        <taxon>Bacillati</taxon>
        <taxon>Actinomycetota</taxon>
        <taxon>Actinomycetes</taxon>
        <taxon>Pseudonocardiales</taxon>
        <taxon>Pseudonocardiaceae</taxon>
        <taxon>Actinokineospora</taxon>
    </lineage>
</organism>
<reference evidence="6" key="1">
    <citation type="submission" date="2016-10" db="EMBL/GenBank/DDBJ databases">
        <authorList>
            <person name="Varghese N."/>
            <person name="Submissions S."/>
        </authorList>
    </citation>
    <scope>NUCLEOTIDE SEQUENCE [LARGE SCALE GENOMIC DNA]</scope>
    <source>
        <strain evidence="6">DSM 44260</strain>
    </source>
</reference>
<dbReference type="SUPFAM" id="SSF55729">
    <property type="entry name" value="Acyl-CoA N-acyltransferases (Nat)"/>
    <property type="match status" value="1"/>
</dbReference>
<gene>
    <name evidence="5" type="ORF">SAMN04487818_107229</name>
</gene>
<dbReference type="CDD" id="cd04301">
    <property type="entry name" value="NAT_SF"/>
    <property type="match status" value="1"/>
</dbReference>
<dbReference type="GO" id="GO:0016747">
    <property type="term" value="F:acyltransferase activity, transferring groups other than amino-acyl groups"/>
    <property type="evidence" value="ECO:0007669"/>
    <property type="project" value="InterPro"/>
</dbReference>
<dbReference type="PANTHER" id="PTHR43877">
    <property type="entry name" value="AMINOALKYLPHOSPHONATE N-ACETYLTRANSFERASE-RELATED-RELATED"/>
    <property type="match status" value="1"/>
</dbReference>
<sequence>MQVRRARPGDGKGMAAVHVAAWRAAYVGIMTDDRLAGLSERTFAQRWESLVTSPGEARTFVAETDGRITGIATAGPPRHQVRAGELHMLNVHPDAWGTGTGSALLTRCVDELTLLGYDSAYLWVAEANHRAITFYTHHGWTPDGETMDDHRESPPLREHRYVRDL</sequence>
<keyword evidence="2" id="KW-0012">Acyltransferase</keyword>
<evidence type="ECO:0000313" key="5">
    <source>
        <dbReference type="EMBL" id="SES08623.1"/>
    </source>
</evidence>
<dbReference type="PROSITE" id="PS51186">
    <property type="entry name" value="GNAT"/>
    <property type="match status" value="1"/>
</dbReference>
<dbReference type="Gene3D" id="3.40.630.30">
    <property type="match status" value="1"/>
</dbReference>
<keyword evidence="1" id="KW-0808">Transferase</keyword>
<evidence type="ECO:0000259" key="4">
    <source>
        <dbReference type="PROSITE" id="PS51186"/>
    </source>
</evidence>
<dbReference type="Pfam" id="PF00583">
    <property type="entry name" value="Acetyltransf_1"/>
    <property type="match status" value="1"/>
</dbReference>
<dbReference type="AlphaFoldDB" id="A0A1H9UHT2"/>
<dbReference type="EMBL" id="FOGI01000007">
    <property type="protein sequence ID" value="SES08623.1"/>
    <property type="molecule type" value="Genomic_DNA"/>
</dbReference>
<evidence type="ECO:0000313" key="6">
    <source>
        <dbReference type="Proteomes" id="UP000199051"/>
    </source>
</evidence>
<evidence type="ECO:0000256" key="1">
    <source>
        <dbReference type="ARBA" id="ARBA00022679"/>
    </source>
</evidence>
<dbReference type="RefSeq" id="WP_092779547.1">
    <property type="nucleotide sequence ID" value="NZ_FOGI01000007.1"/>
</dbReference>